<dbReference type="Proteomes" id="UP001056766">
    <property type="component" value="Unassembled WGS sequence"/>
</dbReference>
<reference evidence="1" key="1">
    <citation type="journal article" date="2021" name="mSystems">
        <title>Bacteria and Archaea Synergistically Convert Glycine Betaine to Biogenic Methane in the Formosa Cold Seep of the South China Sea.</title>
        <authorList>
            <person name="Li L."/>
            <person name="Zhang W."/>
            <person name="Zhang S."/>
            <person name="Song L."/>
            <person name="Sun Q."/>
            <person name="Zhang H."/>
            <person name="Xiang H."/>
            <person name="Dong X."/>
        </authorList>
    </citation>
    <scope>NUCLEOTIDE SEQUENCE</scope>
    <source>
        <strain evidence="1">LLY</strain>
    </source>
</reference>
<name>A0A9E4ZEB5_9EURY</name>
<sequence length="47" mass="5101">MAIPDNISLKSKNREKAGGKFPKALIGLEFACSHQCQVRSIGLDISQ</sequence>
<protein>
    <submittedName>
        <fullName evidence="1">Uncharacterized protein</fullName>
    </submittedName>
</protein>
<gene>
    <name evidence="1" type="ORF">KDK67_03620</name>
</gene>
<keyword evidence="2" id="KW-1185">Reference proteome</keyword>
<proteinExistence type="predicted"/>
<reference evidence="1" key="2">
    <citation type="submission" date="2021-04" db="EMBL/GenBank/DDBJ databases">
        <authorList>
            <person name="Dong X."/>
        </authorList>
    </citation>
    <scope>NUCLEOTIDE SEQUENCE</scope>
    <source>
        <strain evidence="1">LLY</strain>
    </source>
</reference>
<accession>A0A9E4ZEB5</accession>
<organism evidence="1 2">
    <name type="scientific">Methanococcoides seepicolus</name>
    <dbReference type="NCBI Taxonomy" id="2828780"/>
    <lineage>
        <taxon>Archaea</taxon>
        <taxon>Methanobacteriati</taxon>
        <taxon>Methanobacteriota</taxon>
        <taxon>Stenosarchaea group</taxon>
        <taxon>Methanomicrobia</taxon>
        <taxon>Methanosarcinales</taxon>
        <taxon>Methanosarcinaceae</taxon>
        <taxon>Methanococcoides</taxon>
    </lineage>
</organism>
<comment type="caution">
    <text evidence="1">The sequence shown here is derived from an EMBL/GenBank/DDBJ whole genome shotgun (WGS) entry which is preliminary data.</text>
</comment>
<dbReference type="RefSeq" id="WP_250867471.1">
    <property type="nucleotide sequence ID" value="NZ_JAGSOI010000008.1"/>
</dbReference>
<evidence type="ECO:0000313" key="2">
    <source>
        <dbReference type="Proteomes" id="UP001056766"/>
    </source>
</evidence>
<dbReference type="EMBL" id="JAGSOI010000008">
    <property type="protein sequence ID" value="MCM1986105.1"/>
    <property type="molecule type" value="Genomic_DNA"/>
</dbReference>
<evidence type="ECO:0000313" key="1">
    <source>
        <dbReference type="EMBL" id="MCM1986105.1"/>
    </source>
</evidence>
<dbReference type="AlphaFoldDB" id="A0A9E4ZEB5"/>